<dbReference type="AlphaFoldDB" id="A0A061B9Z3"/>
<accession>A0A061B9Z3</accession>
<dbReference type="Proteomes" id="UP000189513">
    <property type="component" value="Unassembled WGS sequence"/>
</dbReference>
<dbReference type="GO" id="GO:0005758">
    <property type="term" value="C:mitochondrial intermembrane space"/>
    <property type="evidence" value="ECO:0007669"/>
    <property type="project" value="UniProtKB-SubCell"/>
</dbReference>
<dbReference type="EMBL" id="LK052907">
    <property type="protein sequence ID" value="CDR46163.1"/>
    <property type="molecule type" value="Genomic_DNA"/>
</dbReference>
<reference evidence="8" key="3">
    <citation type="submission" date="2017-01" db="EMBL/GenBank/DDBJ databases">
        <authorList>
            <person name="Mah S.A."/>
            <person name="Swanson W.J."/>
            <person name="Moy G.W."/>
            <person name="Vacquier V.D."/>
        </authorList>
    </citation>
    <scope>NUCLEOTIDE SEQUENCE [LARGE SCALE GENOMIC DNA]</scope>
    <source>
        <strain evidence="8">65</strain>
    </source>
</reference>
<dbReference type="GO" id="GO:0033108">
    <property type="term" value="P:mitochondrial respiratory chain complex assembly"/>
    <property type="evidence" value="ECO:0007669"/>
    <property type="project" value="TreeGrafter"/>
</dbReference>
<protein>
    <recommendedName>
        <fullName evidence="6">Cytochrome c oxidase-assembly factor COX23, mitochondrial</fullName>
    </recommendedName>
</protein>
<dbReference type="PROSITE" id="PS51808">
    <property type="entry name" value="CHCH"/>
    <property type="match status" value="1"/>
</dbReference>
<comment type="similarity">
    <text evidence="5">Belongs to the COX23 family.</text>
</comment>
<dbReference type="InterPro" id="IPR051040">
    <property type="entry name" value="COX23"/>
</dbReference>
<evidence type="ECO:0000256" key="1">
    <source>
        <dbReference type="ARBA" id="ARBA00003875"/>
    </source>
</evidence>
<evidence type="ECO:0000256" key="3">
    <source>
        <dbReference type="ARBA" id="ARBA00023128"/>
    </source>
</evidence>
<dbReference type="OrthoDB" id="9971592at2759"/>
<proteinExistence type="inferred from homology"/>
<evidence type="ECO:0000313" key="9">
    <source>
        <dbReference type="Proteomes" id="UP000189513"/>
    </source>
</evidence>
<dbReference type="STRING" id="36022.A0A061B9Z3"/>
<gene>
    <name evidence="8" type="ORF">BON22_1948</name>
    <name evidence="7" type="ORF">CYFA0S_22e00760g</name>
</gene>
<keyword evidence="3" id="KW-0496">Mitochondrion</keyword>
<dbReference type="VEuPathDB" id="FungiDB:BON22_1948"/>
<name>A0A061B9Z3_CYBFA</name>
<organism evidence="7">
    <name type="scientific">Cyberlindnera fabianii</name>
    <name type="common">Yeast</name>
    <name type="synonym">Hansenula fabianii</name>
    <dbReference type="NCBI Taxonomy" id="36022"/>
    <lineage>
        <taxon>Eukaryota</taxon>
        <taxon>Fungi</taxon>
        <taxon>Dikarya</taxon>
        <taxon>Ascomycota</taxon>
        <taxon>Saccharomycotina</taxon>
        <taxon>Saccharomycetes</taxon>
        <taxon>Phaffomycetales</taxon>
        <taxon>Phaffomycetaceae</taxon>
        <taxon>Cyberlindnera</taxon>
    </lineage>
</organism>
<evidence type="ECO:0000313" key="7">
    <source>
        <dbReference type="EMBL" id="CDR46163.1"/>
    </source>
</evidence>
<dbReference type="Gene3D" id="1.10.287.1130">
    <property type="entry name" value="CytochromE C oxidase copper chaperone"/>
    <property type="match status" value="1"/>
</dbReference>
<dbReference type="SUPFAM" id="SSF47072">
    <property type="entry name" value="Cysteine alpha-hairpin motif"/>
    <property type="match status" value="1"/>
</dbReference>
<evidence type="ECO:0000256" key="2">
    <source>
        <dbReference type="ARBA" id="ARBA00004569"/>
    </source>
</evidence>
<dbReference type="OMA" id="NPENHRH"/>
<dbReference type="EMBL" id="MPUK01000003">
    <property type="protein sequence ID" value="ONH68220.1"/>
    <property type="molecule type" value="Genomic_DNA"/>
</dbReference>
<comment type="subcellular location">
    <subcellularLocation>
        <location evidence="2">Mitochondrion intermembrane space</location>
    </subcellularLocation>
</comment>
<keyword evidence="9" id="KW-1185">Reference proteome</keyword>
<dbReference type="PANTHER" id="PTHR46811">
    <property type="entry name" value="COILED-COIL-HELIX-COILED-COIL-HELIX DOMAIN-CONTAINING PROTEIN 7"/>
    <property type="match status" value="1"/>
</dbReference>
<dbReference type="PANTHER" id="PTHR46811:SF1">
    <property type="entry name" value="COILED-COIL-HELIX-COILED-COIL-HELIX DOMAIN-CONTAINING PROTEIN 7"/>
    <property type="match status" value="1"/>
</dbReference>
<sequence length="118" mass="13901">MSMENDRTKDASYKETAPDVANKKADVDFTKDKTIDNLKFYPDNPTSQFHKSKFAAKGPSRYYDPCQESANMSIRCLESNNFDRDMCHEYFKAYRECKKEWLQQRRSDNREGKGGWSM</sequence>
<evidence type="ECO:0000313" key="8">
    <source>
        <dbReference type="EMBL" id="ONH68220.1"/>
    </source>
</evidence>
<reference evidence="9" key="2">
    <citation type="journal article" date="2017" name="Genome Announc.">
        <title>Genome sequences of Cyberlindnera fabianii 65, Pichia kudriavzevii 129, and Saccharomyces cerevisiae 131 isolated from fermented masau fruits in Zimbabwe.</title>
        <authorList>
            <person name="van Rijswijck I.M.H."/>
            <person name="Derks M.F.L."/>
            <person name="Abee T."/>
            <person name="de Ridder D."/>
            <person name="Smid E.J."/>
        </authorList>
    </citation>
    <scope>NUCLEOTIDE SEQUENCE [LARGE SCALE GENOMIC DNA]</scope>
    <source>
        <strain evidence="9">65</strain>
    </source>
</reference>
<reference evidence="7" key="1">
    <citation type="journal article" date="2014" name="Genome Announc.">
        <title>Genome sequence of the yeast Cyberlindnera fabianii (Hansenula fabianii).</title>
        <authorList>
            <person name="Freel K.C."/>
            <person name="Sarilar V."/>
            <person name="Neuveglise C."/>
            <person name="Devillers H."/>
            <person name="Friedrich A."/>
            <person name="Schacherer J."/>
        </authorList>
    </citation>
    <scope>NUCLEOTIDE SEQUENCE</scope>
    <source>
        <strain evidence="7">YJS4271</strain>
    </source>
</reference>
<comment type="function">
    <text evidence="1">Required for the assembly of cytochrome c oxidase.</text>
</comment>
<evidence type="ECO:0000256" key="4">
    <source>
        <dbReference type="ARBA" id="ARBA00023157"/>
    </source>
</evidence>
<dbReference type="InterPro" id="IPR009069">
    <property type="entry name" value="Cys_alpha_HP_mot_SF"/>
</dbReference>
<evidence type="ECO:0000256" key="6">
    <source>
        <dbReference type="ARBA" id="ARBA00041104"/>
    </source>
</evidence>
<keyword evidence="4" id="KW-1015">Disulfide bond</keyword>
<evidence type="ECO:0000256" key="5">
    <source>
        <dbReference type="ARBA" id="ARBA00038264"/>
    </source>
</evidence>